<comment type="caution">
    <text evidence="1">The sequence shown here is derived from an EMBL/GenBank/DDBJ whole genome shotgun (WGS) entry which is preliminary data.</text>
</comment>
<gene>
    <name evidence="1" type="ORF">AD948_10645</name>
</gene>
<accession>A0A149U066</accession>
<protein>
    <submittedName>
        <fullName evidence="1">Uncharacterized protein</fullName>
    </submittedName>
</protein>
<sequence>MTSARSQAMMASSQASHSMMLMAGGKWSRQACARSRPVAMPNRADRPWSRIAIRFDSIITESKV</sequence>
<dbReference type="AlphaFoldDB" id="A0A149U066"/>
<name>A0A149U066_9PROT</name>
<organism evidence="1 2">
    <name type="scientific">Acetobacter senegalensis</name>
    <dbReference type="NCBI Taxonomy" id="446692"/>
    <lineage>
        <taxon>Bacteria</taxon>
        <taxon>Pseudomonadati</taxon>
        <taxon>Pseudomonadota</taxon>
        <taxon>Alphaproteobacteria</taxon>
        <taxon>Acetobacterales</taxon>
        <taxon>Acetobacteraceae</taxon>
        <taxon>Acetobacter</taxon>
    </lineage>
</organism>
<evidence type="ECO:0000313" key="1">
    <source>
        <dbReference type="EMBL" id="KXV58778.1"/>
    </source>
</evidence>
<dbReference type="EMBL" id="LHZU01000135">
    <property type="protein sequence ID" value="KXV58778.1"/>
    <property type="molecule type" value="Genomic_DNA"/>
</dbReference>
<evidence type="ECO:0000313" key="2">
    <source>
        <dbReference type="Proteomes" id="UP000075360"/>
    </source>
</evidence>
<proteinExistence type="predicted"/>
<dbReference type="Proteomes" id="UP000075360">
    <property type="component" value="Unassembled WGS sequence"/>
</dbReference>
<reference evidence="1 2" key="1">
    <citation type="submission" date="2015-06" db="EMBL/GenBank/DDBJ databases">
        <title>Improved classification and identification of acetic acid bacteria using matrix-assisted laser desorption/ionization time-of-flight mass spectrometry; Gluconobacter nephelii and Gluconobacter uchimurae are later heterotypic synonyms of Gluconobacter japonicus and Gluconobacter oxydans, respectively.</title>
        <authorList>
            <person name="Li L."/>
            <person name="Cleenwerck I."/>
            <person name="De Vuyst L."/>
            <person name="Vandamme P."/>
        </authorList>
    </citation>
    <scope>NUCLEOTIDE SEQUENCE [LARGE SCALE GENOMIC DNA]</scope>
    <source>
        <strain evidence="1 2">LMG 23690</strain>
    </source>
</reference>